<dbReference type="FunFam" id="3.30.2410.10:FF:000004">
    <property type="entry name" value="E3 ubiquitin-protein ligase HUWE1, variant"/>
    <property type="match status" value="1"/>
</dbReference>
<feature type="region of interest" description="Disordered" evidence="10">
    <location>
        <begin position="1633"/>
        <end position="1654"/>
    </location>
</feature>
<evidence type="ECO:0000256" key="1">
    <source>
        <dbReference type="ARBA" id="ARBA00000885"/>
    </source>
</evidence>
<dbReference type="Pfam" id="PF00632">
    <property type="entry name" value="HECT"/>
    <property type="match status" value="1"/>
</dbReference>
<keyword evidence="7" id="KW-0539">Nucleus</keyword>
<dbReference type="GO" id="GO:0005737">
    <property type="term" value="C:cytoplasm"/>
    <property type="evidence" value="ECO:0007669"/>
    <property type="project" value="TreeGrafter"/>
</dbReference>
<dbReference type="InterPro" id="IPR035983">
    <property type="entry name" value="Hect_E3_ubiquitin_ligase"/>
</dbReference>
<feature type="compositionally biased region" description="Basic and acidic residues" evidence="10">
    <location>
        <begin position="724"/>
        <end position="737"/>
    </location>
</feature>
<evidence type="ECO:0000313" key="12">
    <source>
        <dbReference type="EMBL" id="ODN05634.1"/>
    </source>
</evidence>
<proteinExistence type="inferred from homology"/>
<dbReference type="PANTHER" id="PTHR11254">
    <property type="entry name" value="HECT DOMAIN UBIQUITIN-PROTEIN LIGASE"/>
    <property type="match status" value="1"/>
</dbReference>
<evidence type="ECO:0000256" key="7">
    <source>
        <dbReference type="ARBA" id="ARBA00023242"/>
    </source>
</evidence>
<dbReference type="EMBL" id="LJIJ01000019">
    <property type="protein sequence ID" value="ODN05634.1"/>
    <property type="molecule type" value="Genomic_DNA"/>
</dbReference>
<feature type="compositionally biased region" description="Low complexity" evidence="10">
    <location>
        <begin position="1031"/>
        <end position="1046"/>
    </location>
</feature>
<feature type="active site" description="Glycyl thioester intermediate" evidence="9">
    <location>
        <position position="2623"/>
    </location>
</feature>
<organism evidence="12 13">
    <name type="scientific">Orchesella cincta</name>
    <name type="common">Springtail</name>
    <name type="synonym">Podura cincta</name>
    <dbReference type="NCBI Taxonomy" id="48709"/>
    <lineage>
        <taxon>Eukaryota</taxon>
        <taxon>Metazoa</taxon>
        <taxon>Ecdysozoa</taxon>
        <taxon>Arthropoda</taxon>
        <taxon>Hexapoda</taxon>
        <taxon>Collembola</taxon>
        <taxon>Entomobryomorpha</taxon>
        <taxon>Entomobryoidea</taxon>
        <taxon>Orchesellidae</taxon>
        <taxon>Orchesellinae</taxon>
        <taxon>Orchesella</taxon>
    </lineage>
</organism>
<name>A0A1D2NK57_ORCCI</name>
<dbReference type="STRING" id="48709.A0A1D2NK57"/>
<evidence type="ECO:0000256" key="5">
    <source>
        <dbReference type="ARBA" id="ARBA00022679"/>
    </source>
</evidence>
<feature type="compositionally biased region" description="Polar residues" evidence="10">
    <location>
        <begin position="1844"/>
        <end position="1853"/>
    </location>
</feature>
<sequence length="2656" mass="293719">MSPAKRRFTSDAESRNTGAITLPKNQLIIDKTFLGRRKAIGEAYAGRRRYVINFTAMIQLNEETSNRRPITLWLKSNENVTVDPLLPLPSPTALNALAVEFNTERLRDLYSFMGEDEELLGGPEEVPEVVQKPTPKLTKESTTSEQESHVDTGKTPRLKGLDMTQKKQIVESTTMLMGWPVNPDALHAIMRLILRLTRSYEVAEVFSEHGGVRYLTTLTSDSGFSGFFPLANLLIRHVLEDSQSLKYAIEKMIRAKALSSGASTCKELHYLLRVLAPIACRHEDYFVEVAGGILRVDISFVTRRGEEDTRLIVKPISCKLGNIEGPVGEQARNAIETLLDALAAPNARDEEQKAAEAAAQANVTTADIGTQKSETPQGSNEEESMETDSVSVKTISKSEKSSSTAADDPKKKQLIPKYAICQLLAESVHSYSFPCKIIAEHAFYRANISGLQEDCTALAFLLDRMLPASENSNEKDCSTAVRDLISAMAGCNHIPDAQAIVISEVKAALQRALSMRESPEKHSRIQGLAALICTMIETCPSAPPTQMVPVLKPTTLCMNQVVRLLIRKNVTIDLARIPHSLDLSSPYMATTVNAALKPLEVISRIVNQPVATNPNRPKTKPETTVQESVNNTHTGGTSNSEMTHAQGEETVEDADNTEHDISAAAESLLDATSESHTHEHDAPEAPDDDVLDEIMDQLLERDTGPSEELIITENTMMDSSSNRMDTEQDSTQRDSRDFGGNQYEEDHDHNDTSDSESEASNGDDDGEEEGEEEEDEDEEEEDEDDDDEDGASNFDDRGQEEWDDGFMRFTGLDRDEDLLMVQYGQDPENTPVFFTNNATYNLNVGLFDDPMGSEHSSGLRLSHPLLQPPVTDQPVTGTVTTRGHRSGRQRRYQYIQFNPRHPHPPAILQRLLGPSTAQEVIQLTTGQALNQGMRDARFLVMDATADQGISRNGASGSSGCVSNYTALHWWCEEAKALDGESLHDSVVACKRKIVECIEYCRDIAFEMRREMKKKQAEEKQKRTAADFKPIPTTSKTPSTAPSAPSVEAVAAEEYQTLERTLERMVDIRPVLAGTTSLTNMTTQERNIVEVGISDIASALAAGPSLKHRMDNNVTETEVASSQFPASAASSSSGAPPTDAPEATPDASKDASGAADSTNLVNETKDNEPADSNGGGDTKVEGSAEVELGNLVQSPTVDTNTAEGAAALTLTSVREPVPGPSGTQTINEDFRNILGDIDIPEGVDPSFLAALPEDMRQEVIAEHIRLQSLRARPQAATGQTETTSVVDVSPEFLAALPPNIQEEVLAQQRIEQQRRIATVSNPNDPMDTEAFFRNLQPSLRQAILADMEESQIAALPPDLAAEAQSLRREWESRNRQFLQDRLFSHGHHTNTTLSSILRNSGMRISSRYSIANVAQRAQWSSHWPRAPTTMATHTGILGGKVKGKQLVDNETLSCLLVLLFVDEPRLNTGRLHRVLRNLCYHSTTRQWVIRSLLSVMERANDCTINTPPGVVTTRQKLDHLPSGSKSCTIRVDNPNAVDRRQNSHTPAWLNISLDAALGCRANVFLLQKNASSGGKKSAIEHRQIFIHPQAVPTICRHTLDVLSNLAKSFPSQFLPSKGRPSLLCLEPSIGRAAGVVEKKPPTPPPESKSRSCSSGKSKAVESMAEFWDHLLKLDSVSSSKKGKAVGKTHSSMSTGIDQGVPSVSFEASHFGQLISMFAYPYVRRSSVLTDKLLRLLSLISLGIPDTSGFGRRVLLEEPETPVDQSMSISKSHLKLIIDIITTKSCSEEGLEEATSLLLNLSYGPPSTRNKILELLTDGVRDLGNTVCSHIADLQKELQALRKDASGSSDEGSSNADHESDKGYKTDAGTIVDRFTKEKVIIQSASKGKAPTELQLPAMATLTSKSSSQAFFLRLLKVIINLRDAIRAAIKKHKQKGMFQVSTADKVELVVVVCLSDTHGMHAFVGNLGGPPLMSSTIVGPSGGGTGDAGPSNAVTTPARQRDRSRAPVEDPQIDGWPMDVDMEPFLYDSMDTSEPRDASRSTSASRVPRIRRSAASEGGENNESSSLPPLVDADETAEDEGAGQGRSENRNISKNASASELKDSINESIVDEAKLLPRLSALLDLDSLWETLSQCLLELGHTPDHHAVLVLQPAVEAFFLVHASSSEREDKKLNIRETREAQLAHIHQELPPMSPIEPSRGAEAEVQRDTEMIDPHSSALLDSTGVINTPLSPDTQKFLTFAETHRTVLNQILRQSTQHLADGPFSVLVDHTRVLDFDVKRRYFRTELERLDEGVRREDLAVHVRRSHVFEDSFRELQRRRAEEWKNRFYIVFEGEEGQDAGGLLREWYVIISREIFNPMYALFTTSPGDRVTYMINPSSHYNSSHLLYFKFVGRVIAKAIYDNKLLECYFTRSFYKHILGKHVKYTDMESEDYSFYQGLVFLMDHHISELGYDLTFSTEVQEFGVTEVRDLIPNGRNIAVTEENKMEYIRLVCQMKMTGAIRKQLNAFLEGFYDIIPKRLISIFNEQELELLISGLPNIDIEDLKANTEYHKYQPNSLQIQWFWRALRSFDQAERAKFLQFVTGTSKVPLQGFGALEGMNGVQKFQIHRDDRSTDRLPSAHTCFNQLDLPAYETYDKLCTYLRKAIHECSEGFGFA</sequence>
<dbReference type="FunFam" id="3.30.2160.10:FF:000007">
    <property type="entry name" value="E3 ubiquitin-protein ligase HUWE1 isoform X2"/>
    <property type="match status" value="1"/>
</dbReference>
<evidence type="ECO:0000259" key="11">
    <source>
        <dbReference type="PROSITE" id="PS50237"/>
    </source>
</evidence>
<keyword evidence="5" id="KW-0808">Transferase</keyword>
<gene>
    <name evidence="12" type="ORF">Ocin01_01038</name>
</gene>
<dbReference type="PROSITE" id="PS50237">
    <property type="entry name" value="HECT"/>
    <property type="match status" value="1"/>
</dbReference>
<feature type="compositionally biased region" description="Polar residues" evidence="10">
    <location>
        <begin position="362"/>
        <end position="379"/>
    </location>
</feature>
<feature type="region of interest" description="Disordered" evidence="10">
    <location>
        <begin position="130"/>
        <end position="158"/>
    </location>
</feature>
<evidence type="ECO:0000256" key="9">
    <source>
        <dbReference type="PROSITE-ProRule" id="PRU00104"/>
    </source>
</evidence>
<evidence type="ECO:0000256" key="8">
    <source>
        <dbReference type="ARBA" id="ARBA00034494"/>
    </source>
</evidence>
<feature type="compositionally biased region" description="Low complexity" evidence="10">
    <location>
        <begin position="2052"/>
        <end position="2065"/>
    </location>
</feature>
<dbReference type="Gene3D" id="6.10.250.1630">
    <property type="match status" value="1"/>
</dbReference>
<feature type="compositionally biased region" description="Polar residues" evidence="10">
    <location>
        <begin position="712"/>
        <end position="723"/>
    </location>
</feature>
<feature type="compositionally biased region" description="Basic and acidic residues" evidence="10">
    <location>
        <begin position="1998"/>
        <end position="2007"/>
    </location>
</feature>
<comment type="pathway">
    <text evidence="3">Protein modification; protein ubiquitination.</text>
</comment>
<dbReference type="CDD" id="cd00078">
    <property type="entry name" value="HECTc"/>
    <property type="match status" value="1"/>
</dbReference>
<feature type="region of interest" description="Disordered" evidence="10">
    <location>
        <begin position="1974"/>
        <end position="2100"/>
    </location>
</feature>
<dbReference type="SMART" id="SM00119">
    <property type="entry name" value="HECTc"/>
    <property type="match status" value="1"/>
</dbReference>
<keyword evidence="13" id="KW-1185">Reference proteome</keyword>
<dbReference type="OrthoDB" id="8068875at2759"/>
<dbReference type="Gene3D" id="3.90.1750.10">
    <property type="entry name" value="Hect, E3 ligase catalytic domains"/>
    <property type="match status" value="1"/>
</dbReference>
<dbReference type="OMA" id="GDSVHEC"/>
<evidence type="ECO:0000256" key="6">
    <source>
        <dbReference type="ARBA" id="ARBA00022786"/>
    </source>
</evidence>
<dbReference type="Proteomes" id="UP000094527">
    <property type="component" value="Unassembled WGS sequence"/>
</dbReference>
<feature type="region of interest" description="Disordered" evidence="10">
    <location>
        <begin position="865"/>
        <end position="885"/>
    </location>
</feature>
<keyword evidence="6 9" id="KW-0833">Ubl conjugation pathway</keyword>
<dbReference type="Gene3D" id="3.30.2410.10">
    <property type="entry name" value="Hect, E3 ligase catalytic domain"/>
    <property type="match status" value="1"/>
</dbReference>
<feature type="region of interest" description="Disordered" evidence="10">
    <location>
        <begin position="1014"/>
        <end position="1046"/>
    </location>
</feature>
<dbReference type="GO" id="GO:0061630">
    <property type="term" value="F:ubiquitin protein ligase activity"/>
    <property type="evidence" value="ECO:0007669"/>
    <property type="project" value="UniProtKB-EC"/>
</dbReference>
<dbReference type="GO" id="GO:0005634">
    <property type="term" value="C:nucleus"/>
    <property type="evidence" value="ECO:0007669"/>
    <property type="project" value="UniProtKB-SubCell"/>
</dbReference>
<feature type="compositionally biased region" description="Acidic residues" evidence="10">
    <location>
        <begin position="2071"/>
        <end position="2080"/>
    </location>
</feature>
<feature type="compositionally biased region" description="Low complexity" evidence="10">
    <location>
        <begin position="1119"/>
        <end position="1156"/>
    </location>
</feature>
<dbReference type="SUPFAM" id="SSF56204">
    <property type="entry name" value="Hect, E3 ligase catalytic domain"/>
    <property type="match status" value="1"/>
</dbReference>
<dbReference type="InterPro" id="IPR025527">
    <property type="entry name" value="HUWE1/Rev1_UBM"/>
</dbReference>
<protein>
    <recommendedName>
        <fullName evidence="4">HECT-type E3 ubiquitin transferase</fullName>
        <ecNumber evidence="4">2.3.2.26</ecNumber>
    </recommendedName>
</protein>
<dbReference type="EC" id="2.3.2.26" evidence="4"/>
<dbReference type="PANTHER" id="PTHR11254:SF67">
    <property type="entry name" value="E3 UBIQUITIN-PROTEIN LIGASE HUWE1"/>
    <property type="match status" value="1"/>
</dbReference>
<dbReference type="GO" id="GO:0009966">
    <property type="term" value="P:regulation of signal transduction"/>
    <property type="evidence" value="ECO:0007669"/>
    <property type="project" value="UniProtKB-ARBA"/>
</dbReference>
<dbReference type="GO" id="GO:0000209">
    <property type="term" value="P:protein polyubiquitination"/>
    <property type="evidence" value="ECO:0007669"/>
    <property type="project" value="TreeGrafter"/>
</dbReference>
<feature type="region of interest" description="Disordered" evidence="10">
    <location>
        <begin position="1840"/>
        <end position="1863"/>
    </location>
</feature>
<feature type="compositionally biased region" description="Basic and acidic residues" evidence="10">
    <location>
        <begin position="1854"/>
        <end position="1863"/>
    </location>
</feature>
<dbReference type="InterPro" id="IPR050409">
    <property type="entry name" value="E3_ubiq-protein_ligase"/>
</dbReference>
<comment type="subcellular location">
    <subcellularLocation>
        <location evidence="2">Nucleus</location>
    </subcellularLocation>
</comment>
<feature type="compositionally biased region" description="Basic and acidic residues" evidence="10">
    <location>
        <begin position="1014"/>
        <end position="1025"/>
    </location>
</feature>
<evidence type="ECO:0000256" key="2">
    <source>
        <dbReference type="ARBA" id="ARBA00004123"/>
    </source>
</evidence>
<feature type="region of interest" description="Disordered" evidence="10">
    <location>
        <begin position="349"/>
        <end position="409"/>
    </location>
</feature>
<evidence type="ECO:0000256" key="3">
    <source>
        <dbReference type="ARBA" id="ARBA00004906"/>
    </source>
</evidence>
<dbReference type="Pfam" id="PF14377">
    <property type="entry name" value="UBM"/>
    <property type="match status" value="3"/>
</dbReference>
<feature type="domain" description="HECT" evidence="11">
    <location>
        <begin position="2320"/>
        <end position="2656"/>
    </location>
</feature>
<evidence type="ECO:0000256" key="10">
    <source>
        <dbReference type="SAM" id="MobiDB-lite"/>
    </source>
</evidence>
<comment type="similarity">
    <text evidence="8">Belongs to the UPL family. TOM1/PTR1 subfamily.</text>
</comment>
<dbReference type="GO" id="GO:0006511">
    <property type="term" value="P:ubiquitin-dependent protein catabolic process"/>
    <property type="evidence" value="ECO:0007669"/>
    <property type="project" value="TreeGrafter"/>
</dbReference>
<feature type="region of interest" description="Disordered" evidence="10">
    <location>
        <begin position="610"/>
        <end position="643"/>
    </location>
</feature>
<feature type="region of interest" description="Disordered" evidence="10">
    <location>
        <begin position="700"/>
        <end position="803"/>
    </location>
</feature>
<feature type="compositionally biased region" description="Acidic residues" evidence="10">
    <location>
        <begin position="753"/>
        <end position="790"/>
    </location>
</feature>
<dbReference type="SUPFAM" id="SSF48371">
    <property type="entry name" value="ARM repeat"/>
    <property type="match status" value="1"/>
</dbReference>
<comment type="catalytic activity">
    <reaction evidence="1">
        <text>S-ubiquitinyl-[E2 ubiquitin-conjugating enzyme]-L-cysteine + [acceptor protein]-L-lysine = [E2 ubiquitin-conjugating enzyme]-L-cysteine + N(6)-ubiquitinyl-[acceptor protein]-L-lysine.</text>
        <dbReference type="EC" id="2.3.2.26"/>
    </reaction>
</comment>
<reference evidence="12 13" key="1">
    <citation type="journal article" date="2016" name="Genome Biol. Evol.">
        <title>Gene Family Evolution Reflects Adaptation to Soil Environmental Stressors in the Genome of the Collembolan Orchesella cincta.</title>
        <authorList>
            <person name="Faddeeva-Vakhrusheva A."/>
            <person name="Derks M.F."/>
            <person name="Anvar S.Y."/>
            <person name="Agamennone V."/>
            <person name="Suring W."/>
            <person name="Smit S."/>
            <person name="van Straalen N.M."/>
            <person name="Roelofs D."/>
        </authorList>
    </citation>
    <scope>NUCLEOTIDE SEQUENCE [LARGE SCALE GENOMIC DNA]</scope>
    <source>
        <tissue evidence="12">Mixed pool</tissue>
    </source>
</reference>
<dbReference type="Gene3D" id="3.30.2160.10">
    <property type="entry name" value="Hect, E3 ligase catalytic domain"/>
    <property type="match status" value="1"/>
</dbReference>
<feature type="region of interest" description="Disordered" evidence="10">
    <location>
        <begin position="1114"/>
        <end position="1180"/>
    </location>
</feature>
<dbReference type="InterPro" id="IPR016024">
    <property type="entry name" value="ARM-type_fold"/>
</dbReference>
<dbReference type="FunFam" id="3.90.1750.10:FF:000003">
    <property type="entry name" value="E3 ubiquitin-protein ligase UPL1"/>
    <property type="match status" value="1"/>
</dbReference>
<dbReference type="InterPro" id="IPR000569">
    <property type="entry name" value="HECT_dom"/>
</dbReference>
<evidence type="ECO:0000256" key="4">
    <source>
        <dbReference type="ARBA" id="ARBA00012485"/>
    </source>
</evidence>
<evidence type="ECO:0000313" key="13">
    <source>
        <dbReference type="Proteomes" id="UP000094527"/>
    </source>
</evidence>
<comment type="caution">
    <text evidence="12">The sequence shown here is derived from an EMBL/GenBank/DDBJ whole genome shotgun (WGS) entry which is preliminary data.</text>
</comment>
<accession>A0A1D2NK57</accession>